<evidence type="ECO:0000313" key="6">
    <source>
        <dbReference type="EMBL" id="XBX75991.1"/>
    </source>
</evidence>
<dbReference type="EMBL" id="CP158367">
    <property type="protein sequence ID" value="XBX75991.1"/>
    <property type="molecule type" value="Genomic_DNA"/>
</dbReference>
<proteinExistence type="predicted"/>
<dbReference type="NCBIfam" id="TIGR00281">
    <property type="entry name" value="SMC-Scp complex subunit ScpB"/>
    <property type="match status" value="1"/>
</dbReference>
<dbReference type="PANTHER" id="PTHR34298:SF2">
    <property type="entry name" value="SEGREGATION AND CONDENSATION PROTEIN B"/>
    <property type="match status" value="1"/>
</dbReference>
<keyword evidence="3" id="KW-0159">Chromosome partition</keyword>
<dbReference type="PANTHER" id="PTHR34298">
    <property type="entry name" value="SEGREGATION AND CONDENSATION PROTEIN B"/>
    <property type="match status" value="1"/>
</dbReference>
<dbReference type="InterPro" id="IPR036390">
    <property type="entry name" value="WH_DNA-bd_sf"/>
</dbReference>
<dbReference type="Pfam" id="PF04079">
    <property type="entry name" value="SMC_ScpB"/>
    <property type="match status" value="1"/>
</dbReference>
<sequence length="168" mass="18865">MERRGSIYDCLEALLFAAGEPITIDQIAEALELTQLQVNKLMDEIIEKKNNSGGIMIKEVAGGYQMCSKPQYHKFIKKLFKEPKYNNLTNATLETLAIIAYKQPITRAEVEEVRGVKVERAISTLLSRELIEEVGRKDCVGRPILYGTTEAFLKQFGLGDLEDLPTPS</sequence>
<feature type="coiled-coil region" evidence="5">
    <location>
        <begin position="24"/>
        <end position="51"/>
    </location>
</feature>
<dbReference type="Gene3D" id="1.10.10.10">
    <property type="entry name" value="Winged helix-like DNA-binding domain superfamily/Winged helix DNA-binding domain"/>
    <property type="match status" value="2"/>
</dbReference>
<dbReference type="InterPro" id="IPR036388">
    <property type="entry name" value="WH-like_DNA-bd_sf"/>
</dbReference>
<reference evidence="6" key="1">
    <citation type="journal article" date="2013" name="Extremophiles">
        <title>Proteinivorax tanatarense gen. nov., sp. nov., an anaerobic, haloalkaliphilic, proteolytic bacterium isolated from a decaying algal bloom, and proposal of Proteinivoraceae fam. nov.</title>
        <authorList>
            <person name="Kevbrin V."/>
            <person name="Boltyanskaya Y."/>
            <person name="Zhilina T."/>
            <person name="Kolganova T."/>
            <person name="Lavrentjeva E."/>
            <person name="Kuznetsov B."/>
        </authorList>
    </citation>
    <scope>NUCLEOTIDE SEQUENCE</scope>
    <source>
        <strain evidence="6">Z-910T</strain>
    </source>
</reference>
<keyword evidence="1" id="KW-0963">Cytoplasm</keyword>
<evidence type="ECO:0000256" key="5">
    <source>
        <dbReference type="SAM" id="Coils"/>
    </source>
</evidence>
<dbReference type="GO" id="GO:0051301">
    <property type="term" value="P:cell division"/>
    <property type="evidence" value="ECO:0007669"/>
    <property type="project" value="UniProtKB-KW"/>
</dbReference>
<reference evidence="6" key="2">
    <citation type="submission" date="2024-06" db="EMBL/GenBank/DDBJ databases">
        <authorList>
            <person name="Petrova K.O."/>
            <person name="Toshchakov S.V."/>
            <person name="Boltjanskaja Y.V."/>
            <person name="Kevbrin V."/>
        </authorList>
    </citation>
    <scope>NUCLEOTIDE SEQUENCE</scope>
    <source>
        <strain evidence="6">Z-910T</strain>
    </source>
</reference>
<name>A0AAU7VPK5_9FIRM</name>
<dbReference type="InterPro" id="IPR005234">
    <property type="entry name" value="ScpB_csome_segregation"/>
</dbReference>
<evidence type="ECO:0000256" key="1">
    <source>
        <dbReference type="ARBA" id="ARBA00022490"/>
    </source>
</evidence>
<evidence type="ECO:0000256" key="2">
    <source>
        <dbReference type="ARBA" id="ARBA00022618"/>
    </source>
</evidence>
<dbReference type="RefSeq" id="WP_350344726.1">
    <property type="nucleotide sequence ID" value="NZ_CP158367.1"/>
</dbReference>
<dbReference type="PIRSF" id="PIRSF019345">
    <property type="entry name" value="ScpB"/>
    <property type="match status" value="1"/>
</dbReference>
<accession>A0AAU7VPK5</accession>
<dbReference type="GO" id="GO:0051304">
    <property type="term" value="P:chromosome separation"/>
    <property type="evidence" value="ECO:0007669"/>
    <property type="project" value="InterPro"/>
</dbReference>
<organism evidence="6">
    <name type="scientific">Proteinivorax tanatarense</name>
    <dbReference type="NCBI Taxonomy" id="1260629"/>
    <lineage>
        <taxon>Bacteria</taxon>
        <taxon>Bacillati</taxon>
        <taxon>Bacillota</taxon>
        <taxon>Clostridia</taxon>
        <taxon>Eubacteriales</taxon>
        <taxon>Proteinivoracaceae</taxon>
        <taxon>Proteinivorax</taxon>
    </lineage>
</organism>
<protein>
    <submittedName>
        <fullName evidence="6">SMC-Scp complex subunit ScpB</fullName>
    </submittedName>
</protein>
<gene>
    <name evidence="6" type="primary">scpB</name>
    <name evidence="6" type="ORF">PRVXT_001158</name>
</gene>
<keyword evidence="2" id="KW-0132">Cell division</keyword>
<evidence type="ECO:0000256" key="3">
    <source>
        <dbReference type="ARBA" id="ARBA00022829"/>
    </source>
</evidence>
<keyword evidence="5" id="KW-0175">Coiled coil</keyword>
<evidence type="ECO:0000256" key="4">
    <source>
        <dbReference type="ARBA" id="ARBA00023306"/>
    </source>
</evidence>
<keyword evidence="4" id="KW-0131">Cell cycle</keyword>
<dbReference type="SUPFAM" id="SSF46785">
    <property type="entry name" value="Winged helix' DNA-binding domain"/>
    <property type="match status" value="2"/>
</dbReference>
<dbReference type="AlphaFoldDB" id="A0AAU7VPK5"/>